<dbReference type="Proteomes" id="UP000193240">
    <property type="component" value="Unassembled WGS sequence"/>
</dbReference>
<proteinExistence type="predicted"/>
<dbReference type="InParanoid" id="A0A1Y2M8X0"/>
<reference evidence="1 2" key="1">
    <citation type="journal article" date="2017" name="Genome Announc.">
        <title>Genome sequence of the saprophytic ascomycete Epicoccum nigrum ICMP 19927 strain isolated from New Zealand.</title>
        <authorList>
            <person name="Fokin M."/>
            <person name="Fleetwood D."/>
            <person name="Weir B.S."/>
            <person name="Villas-Boas S.G."/>
        </authorList>
    </citation>
    <scope>NUCLEOTIDE SEQUENCE [LARGE SCALE GENOMIC DNA]</scope>
    <source>
        <strain evidence="1 2">ICMP 19927</strain>
    </source>
</reference>
<evidence type="ECO:0000313" key="1">
    <source>
        <dbReference type="EMBL" id="OSS52545.1"/>
    </source>
</evidence>
<gene>
    <name evidence="1" type="ORF">B5807_02523</name>
</gene>
<accession>A0A1Y2M8X0</accession>
<name>A0A1Y2M8X0_EPING</name>
<organism evidence="1 2">
    <name type="scientific">Epicoccum nigrum</name>
    <name type="common">Soil fungus</name>
    <name type="synonym">Epicoccum purpurascens</name>
    <dbReference type="NCBI Taxonomy" id="105696"/>
    <lineage>
        <taxon>Eukaryota</taxon>
        <taxon>Fungi</taxon>
        <taxon>Dikarya</taxon>
        <taxon>Ascomycota</taxon>
        <taxon>Pezizomycotina</taxon>
        <taxon>Dothideomycetes</taxon>
        <taxon>Pleosporomycetidae</taxon>
        <taxon>Pleosporales</taxon>
        <taxon>Pleosporineae</taxon>
        <taxon>Didymellaceae</taxon>
        <taxon>Epicoccum</taxon>
    </lineage>
</organism>
<evidence type="ECO:0000313" key="2">
    <source>
        <dbReference type="Proteomes" id="UP000193240"/>
    </source>
</evidence>
<dbReference type="EMBL" id="KZ107839">
    <property type="protein sequence ID" value="OSS52545.1"/>
    <property type="molecule type" value="Genomic_DNA"/>
</dbReference>
<keyword evidence="2" id="KW-1185">Reference proteome</keyword>
<dbReference type="AlphaFoldDB" id="A0A1Y2M8X0"/>
<protein>
    <submittedName>
        <fullName evidence="1">Uncharacterized protein</fullName>
    </submittedName>
</protein>
<sequence>MANREMFGQAAKYSLTIQFLVQIFGDPTYEQKYADSSRDDAFEFVRSVPSHSTAAELMPIPKVMNALGSETRVVIESSWVNFASHAVKVYKKFGRRLHIDLRWYEGPVSDATFLRKRFSLPVFHETGHLIELVFSRVSKLKPKSETNEADM</sequence>